<name>A0ACA9KA87_9GLOM</name>
<organism evidence="1 2">
    <name type="scientific">Cetraspora pellucida</name>
    <dbReference type="NCBI Taxonomy" id="1433469"/>
    <lineage>
        <taxon>Eukaryota</taxon>
        <taxon>Fungi</taxon>
        <taxon>Fungi incertae sedis</taxon>
        <taxon>Mucoromycota</taxon>
        <taxon>Glomeromycotina</taxon>
        <taxon>Glomeromycetes</taxon>
        <taxon>Diversisporales</taxon>
        <taxon>Gigasporaceae</taxon>
        <taxon>Cetraspora</taxon>
    </lineage>
</organism>
<proteinExistence type="predicted"/>
<comment type="caution">
    <text evidence="1">The sequence shown here is derived from an EMBL/GenBank/DDBJ whole genome shotgun (WGS) entry which is preliminary data.</text>
</comment>
<reference evidence="1" key="1">
    <citation type="submission" date="2021-06" db="EMBL/GenBank/DDBJ databases">
        <authorList>
            <person name="Kallberg Y."/>
            <person name="Tangrot J."/>
            <person name="Rosling A."/>
        </authorList>
    </citation>
    <scope>NUCLEOTIDE SEQUENCE</scope>
    <source>
        <strain evidence="1">28 12/20/2015</strain>
    </source>
</reference>
<sequence>MRCCRRLAIISKDPQVKAAWIIYQFGAAHCLFYAVKLGPSYLDVAVAQAIIAQGGILSRYFVQRLHMNFGASDEKLIELKAAHGIGSSQSQDPQNIPWASNLPINVYIFLLKEATRIYGPDLCLKGNDMELFHFYSGGPHTIHYAPLVLTKNMDQIKDLILRFKFIPLPPRKLDIQPANNNQENNSSTSEEYPPKDGHENNRQLNVIARSILICKDIVNLWKEIGYYEICHDVNDLVMQGSLLIMFPPTPSSRWSKPDIKTINARLTELIEIGFQLNHRVILDILLVFEKRLEEIGKILIESFAETRHESLVNLLRNCLIETINPKSKFKSENIMNFVYDFLPDSSEIEFNRAFEFSSKFFTI</sequence>
<dbReference type="Proteomes" id="UP000789366">
    <property type="component" value="Unassembled WGS sequence"/>
</dbReference>
<evidence type="ECO:0000313" key="1">
    <source>
        <dbReference type="EMBL" id="CAG8459337.1"/>
    </source>
</evidence>
<keyword evidence="2" id="KW-1185">Reference proteome</keyword>
<dbReference type="EMBL" id="CAJVPW010000589">
    <property type="protein sequence ID" value="CAG8459337.1"/>
    <property type="molecule type" value="Genomic_DNA"/>
</dbReference>
<protein>
    <submittedName>
        <fullName evidence="1">5994_t:CDS:1</fullName>
    </submittedName>
</protein>
<accession>A0ACA9KA87</accession>
<evidence type="ECO:0000313" key="2">
    <source>
        <dbReference type="Proteomes" id="UP000789366"/>
    </source>
</evidence>
<gene>
    <name evidence="1" type="ORF">SPELUC_LOCUS1185</name>
</gene>